<reference evidence="10 11" key="1">
    <citation type="submission" date="2022-03" db="EMBL/GenBank/DDBJ databases">
        <title>Mucilaginibacter sp. isolated from the gut of Protaetia brevitarsis seulensis larvae.</title>
        <authorList>
            <person name="Won M."/>
            <person name="Kim S.-J."/>
            <person name="Kwon S.-W."/>
        </authorList>
    </citation>
    <scope>NUCLEOTIDE SEQUENCE [LARGE SCALE GENOMIC DNA]</scope>
    <source>
        <strain evidence="10 11">CFWR-12</strain>
    </source>
</reference>
<feature type="transmembrane region" description="Helical" evidence="7">
    <location>
        <begin position="123"/>
        <end position="149"/>
    </location>
</feature>
<keyword evidence="6 7" id="KW-0472">Membrane</keyword>
<evidence type="ECO:0000259" key="9">
    <source>
        <dbReference type="PROSITE" id="PS50928"/>
    </source>
</evidence>
<name>A0ABY4BWV8_9MICO</name>
<feature type="compositionally biased region" description="Low complexity" evidence="8">
    <location>
        <begin position="1"/>
        <end position="17"/>
    </location>
</feature>
<keyword evidence="11" id="KW-1185">Reference proteome</keyword>
<evidence type="ECO:0000313" key="11">
    <source>
        <dbReference type="Proteomes" id="UP000832097"/>
    </source>
</evidence>
<evidence type="ECO:0000256" key="7">
    <source>
        <dbReference type="RuleBase" id="RU363032"/>
    </source>
</evidence>
<keyword evidence="5 7" id="KW-1133">Transmembrane helix</keyword>
<dbReference type="CDD" id="cd06261">
    <property type="entry name" value="TM_PBP2"/>
    <property type="match status" value="1"/>
</dbReference>
<accession>A0ABY4BWV8</accession>
<sequence>MTVVDPAARARAAGQDAPARRPGPPAADQQAGGSAGPRHPDASKRPRSKRPAGPEHPTARRRDRAPLWLLSPAGLVMAVVTAAPIVLLVGISFTDFDQRSLFTGAFSFVGLEQYATVFADPDFWLALARTVVFTAAMVAGSVLVGMGVAHLMTLLRPGMRYLVTVVLICAWAMPNVASSLVWNWLFQPGYGVVNWLLTQVRVFGDLTDVAWSQHPVLAATSIWALIVWQAVPFIALTLYAAQVQIPTEYYEAARLDGASEWRVYRSITLVFLRPTLGLITILSIIWDYNVFNQIWLVSQGGPDQATTTLGIFTYKTAFVGFELGAGSAISVVTTLILLVLTAVYIRSLVRSGEDL</sequence>
<feature type="transmembrane region" description="Helical" evidence="7">
    <location>
        <begin position="161"/>
        <end position="185"/>
    </location>
</feature>
<feature type="transmembrane region" description="Helical" evidence="7">
    <location>
        <begin position="263"/>
        <end position="286"/>
    </location>
</feature>
<dbReference type="EMBL" id="CP094528">
    <property type="protein sequence ID" value="UOE43703.1"/>
    <property type="molecule type" value="Genomic_DNA"/>
</dbReference>
<evidence type="ECO:0000256" key="5">
    <source>
        <dbReference type="ARBA" id="ARBA00022989"/>
    </source>
</evidence>
<keyword evidence="2 7" id="KW-0813">Transport</keyword>
<feature type="transmembrane region" description="Helical" evidence="7">
    <location>
        <begin position="222"/>
        <end position="242"/>
    </location>
</feature>
<feature type="transmembrane region" description="Helical" evidence="7">
    <location>
        <begin position="67"/>
        <end position="93"/>
    </location>
</feature>
<comment type="similarity">
    <text evidence="7">Belongs to the binding-protein-dependent transport system permease family.</text>
</comment>
<dbReference type="SUPFAM" id="SSF161098">
    <property type="entry name" value="MetI-like"/>
    <property type="match status" value="1"/>
</dbReference>
<dbReference type="Pfam" id="PF00528">
    <property type="entry name" value="BPD_transp_1"/>
    <property type="match status" value="1"/>
</dbReference>
<evidence type="ECO:0000313" key="10">
    <source>
        <dbReference type="EMBL" id="UOE43703.1"/>
    </source>
</evidence>
<proteinExistence type="inferred from homology"/>
<feature type="domain" description="ABC transmembrane type-1" evidence="9">
    <location>
        <begin position="127"/>
        <end position="344"/>
    </location>
</feature>
<evidence type="ECO:0000256" key="6">
    <source>
        <dbReference type="ARBA" id="ARBA00023136"/>
    </source>
</evidence>
<evidence type="ECO:0000256" key="3">
    <source>
        <dbReference type="ARBA" id="ARBA00022475"/>
    </source>
</evidence>
<evidence type="ECO:0000256" key="8">
    <source>
        <dbReference type="SAM" id="MobiDB-lite"/>
    </source>
</evidence>
<evidence type="ECO:0000256" key="1">
    <source>
        <dbReference type="ARBA" id="ARBA00004651"/>
    </source>
</evidence>
<evidence type="ECO:0000256" key="2">
    <source>
        <dbReference type="ARBA" id="ARBA00022448"/>
    </source>
</evidence>
<protein>
    <submittedName>
        <fullName evidence="10">ABC transporter permease subunit</fullName>
    </submittedName>
</protein>
<dbReference type="RefSeq" id="WP_243554861.1">
    <property type="nucleotide sequence ID" value="NZ_CP094528.1"/>
</dbReference>
<dbReference type="InterPro" id="IPR050809">
    <property type="entry name" value="UgpAE/MalFG_permease"/>
</dbReference>
<dbReference type="Proteomes" id="UP000832097">
    <property type="component" value="Chromosome"/>
</dbReference>
<gene>
    <name evidence="10" type="ORF">MTO99_16245</name>
</gene>
<comment type="subcellular location">
    <subcellularLocation>
        <location evidence="1 7">Cell membrane</location>
        <topology evidence="1 7">Multi-pass membrane protein</topology>
    </subcellularLocation>
</comment>
<dbReference type="PROSITE" id="PS50928">
    <property type="entry name" value="ABC_TM1"/>
    <property type="match status" value="1"/>
</dbReference>
<keyword evidence="3" id="KW-1003">Cell membrane</keyword>
<feature type="region of interest" description="Disordered" evidence="8">
    <location>
        <begin position="1"/>
        <end position="63"/>
    </location>
</feature>
<dbReference type="PANTHER" id="PTHR43227:SF8">
    <property type="entry name" value="DIACETYLCHITOBIOSE UPTAKE SYSTEM PERMEASE PROTEIN DASB"/>
    <property type="match status" value="1"/>
</dbReference>
<dbReference type="InterPro" id="IPR000515">
    <property type="entry name" value="MetI-like"/>
</dbReference>
<evidence type="ECO:0000256" key="4">
    <source>
        <dbReference type="ARBA" id="ARBA00022692"/>
    </source>
</evidence>
<keyword evidence="4 7" id="KW-0812">Transmembrane</keyword>
<organism evidence="10 11">
    <name type="scientific">Agromyces larvae</name>
    <dbReference type="NCBI Taxonomy" id="2929802"/>
    <lineage>
        <taxon>Bacteria</taxon>
        <taxon>Bacillati</taxon>
        <taxon>Actinomycetota</taxon>
        <taxon>Actinomycetes</taxon>
        <taxon>Micrococcales</taxon>
        <taxon>Microbacteriaceae</taxon>
        <taxon>Agromyces</taxon>
    </lineage>
</organism>
<dbReference type="InterPro" id="IPR035906">
    <property type="entry name" value="MetI-like_sf"/>
</dbReference>
<feature type="transmembrane region" description="Helical" evidence="7">
    <location>
        <begin position="323"/>
        <end position="345"/>
    </location>
</feature>
<dbReference type="Gene3D" id="1.10.3720.10">
    <property type="entry name" value="MetI-like"/>
    <property type="match status" value="1"/>
</dbReference>
<dbReference type="PANTHER" id="PTHR43227">
    <property type="entry name" value="BLL4140 PROTEIN"/>
    <property type="match status" value="1"/>
</dbReference>